<feature type="compositionally biased region" description="Basic and acidic residues" evidence="1">
    <location>
        <begin position="217"/>
        <end position="232"/>
    </location>
</feature>
<feature type="compositionally biased region" description="Basic and acidic residues" evidence="1">
    <location>
        <begin position="437"/>
        <end position="446"/>
    </location>
</feature>
<dbReference type="AlphaFoldDB" id="A0A0L0VBE3"/>
<feature type="compositionally biased region" description="Basic residues" evidence="1">
    <location>
        <begin position="694"/>
        <end position="703"/>
    </location>
</feature>
<name>A0A0L0VBE3_9BASI</name>
<sequence>MPTTTSFSPLQIRSADTPPKNEKAEITPGRELTREERKVARRRNGAKDVLPSYAGQRLTFTLPSAAPPQSTSNHSSQPRNQSPLGREISLAELTNSSKSLKGKEKAQSQGLLAKIKPSTISLPIESPSKLFVPVNAFEPQQSTKPSSKNRSSSHKSDISSTSDPSPPTCKQPKKSRPLDTINSNKPSSETIASSSKKPRITPPPPSHQFIINNNDSHASHDDDKSDQDERSSSPKVNANGKKPKKPKPVIQKNNQQHPPSKLLNKKNGLTNKIKQSPTDNHDTHRLEPLQETNPNLITNELTATAYPTLSTESLSSLQNKENIPLPPSGLLSNQITQHQQHQFMPEPYETEELLAIDQPPPPPMLITKNLPSSSSIKTTLNHKPIIPLNSKGTNKARIKKVIVQRKEEGDIDDKSMSDEVTPTVLNTPVASSSSSNESDHHDTSEKKMRHLAAKIFTPGHKTLERNYPTKVNQVDHHQKRKSDDINSLFDPINQLGLSTTTSTTLDKRKGKQKEEMNDDQEEEEEQIYIVADRLLRTDDTLEKSIEDDHQEGGLSLDSQRLLLKIKSQLNPPDIILISIRKLIQDQLSNISDHPQEQDERNALDGTMERFQSYWLECADELVRFGLLKFKLQAILDRNKLLKSNLDRKVLPAHRSDDNDNGDGDGDVGNWKKIKKDRSDVPSNHNQKSKLSSSSKRKKLTSKK</sequence>
<comment type="caution">
    <text evidence="2">The sequence shown here is derived from an EMBL/GenBank/DDBJ whole genome shotgun (WGS) entry which is preliminary data.</text>
</comment>
<dbReference type="EMBL" id="AJIL01000079">
    <property type="protein sequence ID" value="KNE96632.1"/>
    <property type="molecule type" value="Genomic_DNA"/>
</dbReference>
<dbReference type="OrthoDB" id="2506276at2759"/>
<feature type="compositionally biased region" description="Basic and acidic residues" evidence="1">
    <location>
        <begin position="473"/>
        <end position="484"/>
    </location>
</feature>
<evidence type="ECO:0000256" key="1">
    <source>
        <dbReference type="SAM" id="MobiDB-lite"/>
    </source>
</evidence>
<organism evidence="2 3">
    <name type="scientific">Puccinia striiformis f. sp. tritici PST-78</name>
    <dbReference type="NCBI Taxonomy" id="1165861"/>
    <lineage>
        <taxon>Eukaryota</taxon>
        <taxon>Fungi</taxon>
        <taxon>Dikarya</taxon>
        <taxon>Basidiomycota</taxon>
        <taxon>Pucciniomycotina</taxon>
        <taxon>Pucciniomycetes</taxon>
        <taxon>Pucciniales</taxon>
        <taxon>Pucciniaceae</taxon>
        <taxon>Puccinia</taxon>
    </lineage>
</organism>
<evidence type="ECO:0000313" key="2">
    <source>
        <dbReference type="EMBL" id="KNE96632.1"/>
    </source>
</evidence>
<feature type="region of interest" description="Disordered" evidence="1">
    <location>
        <begin position="471"/>
        <end position="524"/>
    </location>
</feature>
<feature type="compositionally biased region" description="Low complexity" evidence="1">
    <location>
        <begin position="248"/>
        <end position="274"/>
    </location>
</feature>
<accession>A0A0L0VBE3</accession>
<feature type="compositionally biased region" description="Polar residues" evidence="1">
    <location>
        <begin position="58"/>
        <end position="83"/>
    </location>
</feature>
<feature type="compositionally biased region" description="Polar residues" evidence="1">
    <location>
        <begin position="180"/>
        <end position="195"/>
    </location>
</feature>
<proteinExistence type="predicted"/>
<feature type="compositionally biased region" description="Polar residues" evidence="1">
    <location>
        <begin position="418"/>
        <end position="430"/>
    </location>
</feature>
<reference evidence="3" key="1">
    <citation type="submission" date="2014-03" db="EMBL/GenBank/DDBJ databases">
        <title>The Genome Sequence of Puccinia striiformis f. sp. tritici PST-78.</title>
        <authorList>
            <consortium name="The Broad Institute Genome Sequencing Platform"/>
            <person name="Cuomo C."/>
            <person name="Hulbert S."/>
            <person name="Chen X."/>
            <person name="Walker B."/>
            <person name="Young S.K."/>
            <person name="Zeng Q."/>
            <person name="Gargeya S."/>
            <person name="Fitzgerald M."/>
            <person name="Haas B."/>
            <person name="Abouelleil A."/>
            <person name="Alvarado L."/>
            <person name="Arachchi H.M."/>
            <person name="Berlin A.M."/>
            <person name="Chapman S.B."/>
            <person name="Goldberg J."/>
            <person name="Griggs A."/>
            <person name="Gujja S."/>
            <person name="Hansen M."/>
            <person name="Howarth C."/>
            <person name="Imamovic A."/>
            <person name="Larimer J."/>
            <person name="McCowan C."/>
            <person name="Montmayeur A."/>
            <person name="Murphy C."/>
            <person name="Neiman D."/>
            <person name="Pearson M."/>
            <person name="Priest M."/>
            <person name="Roberts A."/>
            <person name="Saif S."/>
            <person name="Shea T."/>
            <person name="Sisk P."/>
            <person name="Sykes S."/>
            <person name="Wortman J."/>
            <person name="Nusbaum C."/>
            <person name="Birren B."/>
        </authorList>
    </citation>
    <scope>NUCLEOTIDE SEQUENCE [LARGE SCALE GENOMIC DNA]</scope>
    <source>
        <strain evidence="3">race PST-78</strain>
    </source>
</reference>
<feature type="region of interest" description="Disordered" evidence="1">
    <location>
        <begin position="651"/>
        <end position="703"/>
    </location>
</feature>
<protein>
    <submittedName>
        <fullName evidence="2">Uncharacterized protein</fullName>
    </submittedName>
</protein>
<evidence type="ECO:0000313" key="3">
    <source>
        <dbReference type="Proteomes" id="UP000054564"/>
    </source>
</evidence>
<dbReference type="Proteomes" id="UP000054564">
    <property type="component" value="Unassembled WGS sequence"/>
</dbReference>
<feature type="compositionally biased region" description="Polar residues" evidence="1">
    <location>
        <begin position="1"/>
        <end position="11"/>
    </location>
</feature>
<feature type="compositionally biased region" description="Basic and acidic residues" evidence="1">
    <location>
        <begin position="279"/>
        <end position="288"/>
    </location>
</feature>
<feature type="region of interest" description="Disordered" evidence="1">
    <location>
        <begin position="405"/>
        <end position="447"/>
    </location>
</feature>
<feature type="region of interest" description="Disordered" evidence="1">
    <location>
        <begin position="1"/>
        <end position="291"/>
    </location>
</feature>
<feature type="compositionally biased region" description="Basic and acidic residues" evidence="1">
    <location>
        <begin position="405"/>
        <end position="417"/>
    </location>
</feature>
<keyword evidence="3" id="KW-1185">Reference proteome</keyword>
<gene>
    <name evidence="2" type="ORF">PSTG_10039</name>
</gene>